<dbReference type="Proteomes" id="UP000679284">
    <property type="component" value="Plasmid unnamed1"/>
</dbReference>
<dbReference type="EMBL" id="CP047290">
    <property type="protein sequence ID" value="QUS37135.1"/>
    <property type="molecule type" value="Genomic_DNA"/>
</dbReference>
<proteinExistence type="predicted"/>
<geneLocation type="plasmid" evidence="3 4">
    <name>unnamed1</name>
</geneLocation>
<keyword evidence="2" id="KW-0732">Signal</keyword>
<feature type="signal peptide" evidence="2">
    <location>
        <begin position="1"/>
        <end position="22"/>
    </location>
</feature>
<evidence type="ECO:0000313" key="4">
    <source>
        <dbReference type="Proteomes" id="UP000679284"/>
    </source>
</evidence>
<protein>
    <recommendedName>
        <fullName evidence="5">Excalibur calcium-binding domain-containing protein</fullName>
    </recommendedName>
</protein>
<evidence type="ECO:0000313" key="3">
    <source>
        <dbReference type="EMBL" id="QUS37135.1"/>
    </source>
</evidence>
<reference evidence="3" key="1">
    <citation type="submission" date="2020-01" db="EMBL/GenBank/DDBJ databases">
        <authorList>
            <person name="Yang Y."/>
            <person name="Kwon Y.M."/>
        </authorList>
    </citation>
    <scope>NUCLEOTIDE SEQUENCE</scope>
    <source>
        <strain evidence="3">PG104</strain>
        <plasmid evidence="3">unnamed1</plasmid>
    </source>
</reference>
<keyword evidence="4" id="KW-1185">Reference proteome</keyword>
<name>A0A8J8SLJ7_9RHOB</name>
<evidence type="ECO:0008006" key="5">
    <source>
        <dbReference type="Google" id="ProtNLM"/>
    </source>
</evidence>
<feature type="region of interest" description="Disordered" evidence="1">
    <location>
        <begin position="208"/>
        <end position="242"/>
    </location>
</feature>
<keyword evidence="3" id="KW-0614">Plasmid</keyword>
<evidence type="ECO:0000256" key="2">
    <source>
        <dbReference type="SAM" id="SignalP"/>
    </source>
</evidence>
<sequence>MDMAMLRISALMVAVAGLSACAPSTPDSYQSYMRTHNSVPQGYQSTTTATAAQQGFSTEGALAAINAAQNGTGTATTTTATTAATAYPTGERPRGNAPSNIRVENGEMTAVYGNTGISNENNFEAVSSRRSIAEDAAEIAQNRAQYVTIQPEAVPQRPNNEGPNIVAYALQTNNPRGAQVYSRSSLRLSNSATQCAKYGTPDQAQEAFLASGGPERDRNNLDPDGDGYACGWDPAPFRAARG</sequence>
<dbReference type="KEGG" id="fap:GR316_11900"/>
<evidence type="ECO:0000256" key="1">
    <source>
        <dbReference type="SAM" id="MobiDB-lite"/>
    </source>
</evidence>
<organism evidence="3 4">
    <name type="scientific">Falsirhodobacter algicola</name>
    <dbReference type="NCBI Taxonomy" id="2692330"/>
    <lineage>
        <taxon>Bacteria</taxon>
        <taxon>Pseudomonadati</taxon>
        <taxon>Pseudomonadota</taxon>
        <taxon>Alphaproteobacteria</taxon>
        <taxon>Rhodobacterales</taxon>
        <taxon>Paracoccaceae</taxon>
        <taxon>Falsirhodobacter</taxon>
    </lineage>
</organism>
<feature type="chain" id="PRO_5035221235" description="Excalibur calcium-binding domain-containing protein" evidence="2">
    <location>
        <begin position="23"/>
        <end position="242"/>
    </location>
</feature>
<dbReference type="AlphaFoldDB" id="A0A8J8SLJ7"/>
<gene>
    <name evidence="3" type="ORF">GR316_11900</name>
</gene>
<dbReference type="PROSITE" id="PS51257">
    <property type="entry name" value="PROKAR_LIPOPROTEIN"/>
    <property type="match status" value="1"/>
</dbReference>
<accession>A0A8J8SLJ7</accession>